<dbReference type="Gene3D" id="1.10.240.10">
    <property type="entry name" value="Tyrosyl-Transfer RNA Synthetase"/>
    <property type="match status" value="1"/>
</dbReference>
<evidence type="ECO:0000256" key="12">
    <source>
        <dbReference type="ARBA" id="ARBA00048248"/>
    </source>
</evidence>
<name>A0A2S2N9A3_SCHGA</name>
<dbReference type="FunFam" id="3.10.290.10:FF:000017">
    <property type="entry name" value="Tyrosine--tRNA ligase"/>
    <property type="match status" value="1"/>
</dbReference>
<dbReference type="SUPFAM" id="SSF55174">
    <property type="entry name" value="Alpha-L RNA-binding motif"/>
    <property type="match status" value="1"/>
</dbReference>
<dbReference type="PANTHER" id="PTHR11766:SF0">
    <property type="entry name" value="TYROSINE--TRNA LIGASE, MITOCHONDRIAL"/>
    <property type="match status" value="1"/>
</dbReference>
<dbReference type="GO" id="GO:0006437">
    <property type="term" value="P:tyrosyl-tRNA aminoacylation"/>
    <property type="evidence" value="ECO:0007669"/>
    <property type="project" value="InterPro"/>
</dbReference>
<dbReference type="GO" id="GO:0004831">
    <property type="term" value="F:tyrosine-tRNA ligase activity"/>
    <property type="evidence" value="ECO:0007669"/>
    <property type="project" value="UniProtKB-EC"/>
</dbReference>
<comment type="function">
    <text evidence="1">Catalyzes the attachment of tyrosine to tRNA(Tyr) in a two-step reaction: tyrosine is first activated by ATP to form Tyr-AMP and then transferred to the acceptor end of tRNA(Tyr).</text>
</comment>
<keyword evidence="7 13" id="KW-0067">ATP-binding</keyword>
<evidence type="ECO:0000256" key="10">
    <source>
        <dbReference type="ARBA" id="ARBA00023128"/>
    </source>
</evidence>
<evidence type="ECO:0000256" key="5">
    <source>
        <dbReference type="ARBA" id="ARBA00022598"/>
    </source>
</evidence>
<dbReference type="Gene3D" id="3.40.50.620">
    <property type="entry name" value="HUPs"/>
    <property type="match status" value="1"/>
</dbReference>
<protein>
    <recommendedName>
        <fullName evidence="13">Tyrosine--tRNA ligase</fullName>
        <ecNumber evidence="13">6.1.1.1</ecNumber>
    </recommendedName>
    <alternativeName>
        <fullName evidence="13">Tyrosyl-tRNA synthetase</fullName>
    </alternativeName>
</protein>
<comment type="subunit">
    <text evidence="4">Homodimer.</text>
</comment>
<accession>A0A2S2N9A3</accession>
<reference evidence="14" key="1">
    <citation type="submission" date="2018-04" db="EMBL/GenBank/DDBJ databases">
        <title>Transcriptome of Schizaphis graminum biotype I.</title>
        <authorList>
            <person name="Scully E.D."/>
            <person name="Geib S.M."/>
            <person name="Palmer N.A."/>
            <person name="Koch K."/>
            <person name="Bradshaw J."/>
            <person name="Heng-Moss T."/>
            <person name="Sarath G."/>
        </authorList>
    </citation>
    <scope>NUCLEOTIDE SEQUENCE</scope>
</reference>
<dbReference type="FunFam" id="1.10.240.10:FF:000001">
    <property type="entry name" value="Tyrosine--tRNA ligase"/>
    <property type="match status" value="1"/>
</dbReference>
<dbReference type="GO" id="GO:0005759">
    <property type="term" value="C:mitochondrial matrix"/>
    <property type="evidence" value="ECO:0007669"/>
    <property type="project" value="UniProtKB-SubCell"/>
</dbReference>
<keyword evidence="11 13" id="KW-0030">Aminoacyl-tRNA synthetase</keyword>
<dbReference type="Pfam" id="PF00579">
    <property type="entry name" value="tRNA-synt_1b"/>
    <property type="match status" value="1"/>
</dbReference>
<evidence type="ECO:0000256" key="6">
    <source>
        <dbReference type="ARBA" id="ARBA00022741"/>
    </source>
</evidence>
<dbReference type="GO" id="GO:0005524">
    <property type="term" value="F:ATP binding"/>
    <property type="evidence" value="ECO:0007669"/>
    <property type="project" value="UniProtKB-KW"/>
</dbReference>
<dbReference type="GO" id="GO:0005829">
    <property type="term" value="C:cytosol"/>
    <property type="evidence" value="ECO:0007669"/>
    <property type="project" value="TreeGrafter"/>
</dbReference>
<dbReference type="NCBIfam" id="TIGR00234">
    <property type="entry name" value="tyrS"/>
    <property type="match status" value="1"/>
</dbReference>
<dbReference type="InterPro" id="IPR002305">
    <property type="entry name" value="aa-tRNA-synth_Ic"/>
</dbReference>
<dbReference type="InterPro" id="IPR002307">
    <property type="entry name" value="Tyr-tRNA-ligase"/>
</dbReference>
<proteinExistence type="inferred from homology"/>
<dbReference type="FunFam" id="3.40.50.620:FF:000107">
    <property type="entry name" value="Tyrosine--tRNA ligase"/>
    <property type="match status" value="1"/>
</dbReference>
<keyword evidence="9" id="KW-0809">Transit peptide</keyword>
<dbReference type="CDD" id="cd00805">
    <property type="entry name" value="TyrRS_core"/>
    <property type="match status" value="1"/>
</dbReference>
<evidence type="ECO:0000256" key="13">
    <source>
        <dbReference type="RuleBase" id="RU361234"/>
    </source>
</evidence>
<evidence type="ECO:0000256" key="4">
    <source>
        <dbReference type="ARBA" id="ARBA00011738"/>
    </source>
</evidence>
<dbReference type="SUPFAM" id="SSF52374">
    <property type="entry name" value="Nucleotidylyl transferase"/>
    <property type="match status" value="1"/>
</dbReference>
<dbReference type="EC" id="6.1.1.1" evidence="13"/>
<dbReference type="InterPro" id="IPR001412">
    <property type="entry name" value="aa-tRNA-synth_I_CS"/>
</dbReference>
<evidence type="ECO:0000256" key="1">
    <source>
        <dbReference type="ARBA" id="ARBA00002025"/>
    </source>
</evidence>
<evidence type="ECO:0000256" key="3">
    <source>
        <dbReference type="ARBA" id="ARBA00005594"/>
    </source>
</evidence>
<evidence type="ECO:0000256" key="2">
    <source>
        <dbReference type="ARBA" id="ARBA00004305"/>
    </source>
</evidence>
<dbReference type="AlphaFoldDB" id="A0A2S2N9A3"/>
<evidence type="ECO:0000313" key="14">
    <source>
        <dbReference type="EMBL" id="MBY13326.1"/>
    </source>
</evidence>
<evidence type="ECO:0000256" key="7">
    <source>
        <dbReference type="ARBA" id="ARBA00022840"/>
    </source>
</evidence>
<organism evidence="14">
    <name type="scientific">Schizaphis graminum</name>
    <name type="common">Green bug aphid</name>
    <dbReference type="NCBI Taxonomy" id="13262"/>
    <lineage>
        <taxon>Eukaryota</taxon>
        <taxon>Metazoa</taxon>
        <taxon>Ecdysozoa</taxon>
        <taxon>Arthropoda</taxon>
        <taxon>Hexapoda</taxon>
        <taxon>Insecta</taxon>
        <taxon>Pterygota</taxon>
        <taxon>Neoptera</taxon>
        <taxon>Paraneoptera</taxon>
        <taxon>Hemiptera</taxon>
        <taxon>Sternorrhyncha</taxon>
        <taxon>Aphidomorpha</taxon>
        <taxon>Aphidoidea</taxon>
        <taxon>Aphididae</taxon>
        <taxon>Aphidini</taxon>
        <taxon>Schizaphis</taxon>
    </lineage>
</organism>
<evidence type="ECO:0000256" key="11">
    <source>
        <dbReference type="ARBA" id="ARBA00023146"/>
    </source>
</evidence>
<dbReference type="PROSITE" id="PS00178">
    <property type="entry name" value="AA_TRNA_LIGASE_I"/>
    <property type="match status" value="1"/>
</dbReference>
<dbReference type="EMBL" id="GGMR01000707">
    <property type="protein sequence ID" value="MBY13326.1"/>
    <property type="molecule type" value="Transcribed_RNA"/>
</dbReference>
<keyword evidence="6 13" id="KW-0547">Nucleotide-binding</keyword>
<dbReference type="GO" id="GO:0003723">
    <property type="term" value="F:RNA binding"/>
    <property type="evidence" value="ECO:0007669"/>
    <property type="project" value="InterPro"/>
</dbReference>
<comment type="catalytic activity">
    <reaction evidence="12 13">
        <text>tRNA(Tyr) + L-tyrosine + ATP = L-tyrosyl-tRNA(Tyr) + AMP + diphosphate + H(+)</text>
        <dbReference type="Rhea" id="RHEA:10220"/>
        <dbReference type="Rhea" id="RHEA-COMP:9706"/>
        <dbReference type="Rhea" id="RHEA-COMP:9707"/>
        <dbReference type="ChEBI" id="CHEBI:15378"/>
        <dbReference type="ChEBI" id="CHEBI:30616"/>
        <dbReference type="ChEBI" id="CHEBI:33019"/>
        <dbReference type="ChEBI" id="CHEBI:58315"/>
        <dbReference type="ChEBI" id="CHEBI:78442"/>
        <dbReference type="ChEBI" id="CHEBI:78536"/>
        <dbReference type="ChEBI" id="CHEBI:456215"/>
        <dbReference type="EC" id="6.1.1.1"/>
    </reaction>
</comment>
<dbReference type="InterPro" id="IPR014729">
    <property type="entry name" value="Rossmann-like_a/b/a_fold"/>
</dbReference>
<comment type="subcellular location">
    <subcellularLocation>
        <location evidence="2">Mitochondrion matrix</location>
    </subcellularLocation>
</comment>
<dbReference type="Gene3D" id="3.10.290.10">
    <property type="entry name" value="RNA-binding S4 domain"/>
    <property type="match status" value="1"/>
</dbReference>
<dbReference type="PRINTS" id="PR01040">
    <property type="entry name" value="TRNASYNTHTYR"/>
</dbReference>
<evidence type="ECO:0000256" key="9">
    <source>
        <dbReference type="ARBA" id="ARBA00022946"/>
    </source>
</evidence>
<dbReference type="InterPro" id="IPR024088">
    <property type="entry name" value="Tyr-tRNA-ligase_bac-type"/>
</dbReference>
<keyword evidence="8 13" id="KW-0648">Protein biosynthesis</keyword>
<sequence>MCRCLLSKRNFLVVVGRTYDVLYSHHRLQRFYSNRNVLKLYERQILQNMFPDNSSNEIIDLLKKKNQCVYAGFDPTADSLHIGNLLVIINLLHWQRANHKVIALIGGATAQIGDPSGKSKDRDKQSLQMLSHNIKGITCSLQTIFDNHAKYFWKQKDPLPEPIIVNNMEWYEGIGVIDFMNNIGRNFRMGTMLSRDSVKTRLSGSGMSFTEFTYQAFQAYDWLHLFNEYKCSFQIGGNDQMGNIMSGQELISRKKNAKVYGLTVPLITTDSGDKYGKSAQNAVWLNSDRTSPFELYQFMIRTIDADVEKLLKMFTFLSLPEIAELMRKHKETPDKRIPHESLARQVTTLVHGEAGLQEALVATSALYDNSIETLSTLSVNDILKIFNGATVVELMLEPGISVLKMAMKAKCFLTERDAYRIILAGGFYINHQRITNIDEIITLSIHILPNNISIVRVGKRNYWIVKWIM</sequence>
<keyword evidence="5 13" id="KW-0436">Ligase</keyword>
<gene>
    <name evidence="14" type="ORF">g.155891</name>
</gene>
<dbReference type="PANTHER" id="PTHR11766">
    <property type="entry name" value="TYROSYL-TRNA SYNTHETASE"/>
    <property type="match status" value="1"/>
</dbReference>
<evidence type="ECO:0000256" key="8">
    <source>
        <dbReference type="ARBA" id="ARBA00022917"/>
    </source>
</evidence>
<dbReference type="InterPro" id="IPR036986">
    <property type="entry name" value="S4_RNA-bd_sf"/>
</dbReference>
<comment type="similarity">
    <text evidence="3 13">Belongs to the class-I aminoacyl-tRNA synthetase family.</text>
</comment>
<keyword evidence="10" id="KW-0496">Mitochondrion</keyword>